<gene>
    <name evidence="1" type="ORF">CH063_03378</name>
</gene>
<sequence>METSAKIPRIRHNSRPRRTTNRICLPHIICRPIENPLSCAIHGAGSKRTSLDQNQSYDTARTRVHSAYDAYDVDIGLH</sequence>
<dbReference type="EMBL" id="CACQ02007024">
    <property type="protein sequence ID" value="CCF44612.1"/>
    <property type="molecule type" value="Genomic_DNA"/>
</dbReference>
<dbReference type="Proteomes" id="UP000007174">
    <property type="component" value="Unassembled WGS sequence"/>
</dbReference>
<evidence type="ECO:0000313" key="2">
    <source>
        <dbReference type="Proteomes" id="UP000007174"/>
    </source>
</evidence>
<name>H1VWK0_COLHI</name>
<dbReference type="AlphaFoldDB" id="H1VWK0"/>
<protein>
    <submittedName>
        <fullName evidence="1">Uncharacterized protein</fullName>
    </submittedName>
</protein>
<proteinExistence type="predicted"/>
<organism evidence="1 2">
    <name type="scientific">Colletotrichum higginsianum (strain IMI 349063)</name>
    <name type="common">Crucifer anthracnose fungus</name>
    <dbReference type="NCBI Taxonomy" id="759273"/>
    <lineage>
        <taxon>Eukaryota</taxon>
        <taxon>Fungi</taxon>
        <taxon>Dikarya</taxon>
        <taxon>Ascomycota</taxon>
        <taxon>Pezizomycotina</taxon>
        <taxon>Sordariomycetes</taxon>
        <taxon>Hypocreomycetidae</taxon>
        <taxon>Glomerellales</taxon>
        <taxon>Glomerellaceae</taxon>
        <taxon>Colletotrichum</taxon>
        <taxon>Colletotrichum destructivum species complex</taxon>
    </lineage>
</organism>
<accession>H1VWK0</accession>
<reference evidence="2" key="1">
    <citation type="journal article" date="2012" name="Nat. Genet.">
        <title>Lifestyle transitions in plant pathogenic Colletotrichum fungi deciphered by genome and transcriptome analyses.</title>
        <authorList>
            <person name="O'Connell R.J."/>
            <person name="Thon M.R."/>
            <person name="Hacquard S."/>
            <person name="Amyotte S.G."/>
            <person name="Kleemann J."/>
            <person name="Torres M.F."/>
            <person name="Damm U."/>
            <person name="Buiate E.A."/>
            <person name="Epstein L."/>
            <person name="Alkan N."/>
            <person name="Altmueller J."/>
            <person name="Alvarado-Balderrama L."/>
            <person name="Bauser C.A."/>
            <person name="Becker C."/>
            <person name="Birren B.W."/>
            <person name="Chen Z."/>
            <person name="Choi J."/>
            <person name="Crouch J.A."/>
            <person name="Duvick J.P."/>
            <person name="Farman M.A."/>
            <person name="Gan P."/>
            <person name="Heiman D."/>
            <person name="Henrissat B."/>
            <person name="Howard R.J."/>
            <person name="Kabbage M."/>
            <person name="Koch C."/>
            <person name="Kracher B."/>
            <person name="Kubo Y."/>
            <person name="Law A.D."/>
            <person name="Lebrun M.-H."/>
            <person name="Lee Y.-H."/>
            <person name="Miyara I."/>
            <person name="Moore N."/>
            <person name="Neumann U."/>
            <person name="Nordstroem K."/>
            <person name="Panaccione D.G."/>
            <person name="Panstruga R."/>
            <person name="Place M."/>
            <person name="Proctor R.H."/>
            <person name="Prusky D."/>
            <person name="Rech G."/>
            <person name="Reinhardt R."/>
            <person name="Rollins J.A."/>
            <person name="Rounsley S."/>
            <person name="Schardl C.L."/>
            <person name="Schwartz D.C."/>
            <person name="Shenoy N."/>
            <person name="Shirasu K."/>
            <person name="Sikhakolli U.R."/>
            <person name="Stueber K."/>
            <person name="Sukno S.A."/>
            <person name="Sweigard J.A."/>
            <person name="Takano Y."/>
            <person name="Takahara H."/>
            <person name="Trail F."/>
            <person name="van der Does H.C."/>
            <person name="Voll L.M."/>
            <person name="Will I."/>
            <person name="Young S."/>
            <person name="Zeng Q."/>
            <person name="Zhang J."/>
            <person name="Zhou S."/>
            <person name="Dickman M.B."/>
            <person name="Schulze-Lefert P."/>
            <person name="Ver Loren van Themaat E."/>
            <person name="Ma L.-J."/>
            <person name="Vaillancourt L.J."/>
        </authorList>
    </citation>
    <scope>NUCLEOTIDE SEQUENCE [LARGE SCALE GENOMIC DNA]</scope>
    <source>
        <strain evidence="2">IMI 349063</strain>
    </source>
</reference>
<dbReference type="HOGENOM" id="CLU_2621911_0_0_1"/>
<evidence type="ECO:0000313" key="1">
    <source>
        <dbReference type="EMBL" id="CCF44612.1"/>
    </source>
</evidence>